<dbReference type="EMBL" id="CP015118">
    <property type="protein sequence ID" value="ARN19942.1"/>
    <property type="molecule type" value="Genomic_DNA"/>
</dbReference>
<proteinExistence type="predicted"/>
<evidence type="ECO:0000313" key="2">
    <source>
        <dbReference type="EMBL" id="ARN19942.1"/>
    </source>
</evidence>
<dbReference type="AlphaFoldDB" id="A0A1W6L6T5"/>
<dbReference type="KEGG" id="rgu:A4W93_08455"/>
<keyword evidence="3" id="KW-1185">Reference proteome</keyword>
<protein>
    <recommendedName>
        <fullName evidence="1">N-acyl amino acid synthase FeeM catalytic core domain-containing protein</fullName>
    </recommendedName>
</protein>
<name>A0A1W6L6T5_9BURK</name>
<evidence type="ECO:0000313" key="3">
    <source>
        <dbReference type="Proteomes" id="UP000193427"/>
    </source>
</evidence>
<dbReference type="Gene3D" id="3.40.630.30">
    <property type="match status" value="1"/>
</dbReference>
<sequence>MVRATERAQAAMAWGDAGENDGETLLPFSVHVVTTEAQLDAVQSLRETAYGRHLPHLKASFGLPDPLDRGPGTTVFYAEDKLTGEVVGSARIQTNRHAPLQIERSLELPAQWRGKRLAEITRLAVRPGYGGPVRLALVKASHLYCIAMQISAVLAGSRQSLLRSYRMLGFSPLFEEGRLVPLVHAGGLPHHVLVRDMVTAEADARARNSGDHEFVFRTYHPDIDLFAAVGERVRHGLRPVTSH</sequence>
<organism evidence="2 3">
    <name type="scientific">Piscinibacter gummiphilus</name>
    <dbReference type="NCBI Taxonomy" id="946333"/>
    <lineage>
        <taxon>Bacteria</taxon>
        <taxon>Pseudomonadati</taxon>
        <taxon>Pseudomonadota</taxon>
        <taxon>Betaproteobacteria</taxon>
        <taxon>Burkholderiales</taxon>
        <taxon>Sphaerotilaceae</taxon>
        <taxon>Piscinibacter</taxon>
    </lineage>
</organism>
<feature type="domain" description="N-acyl amino acid synthase FeeM catalytic core" evidence="1">
    <location>
        <begin position="42"/>
        <end position="176"/>
    </location>
</feature>
<dbReference type="Pfam" id="PF21926">
    <property type="entry name" value="FeeM"/>
    <property type="match status" value="1"/>
</dbReference>
<gene>
    <name evidence="2" type="ORF">A4W93_08455</name>
</gene>
<reference evidence="2 3" key="1">
    <citation type="submission" date="2016-04" db="EMBL/GenBank/DDBJ databases">
        <title>Complete genome sequence of natural rubber-degrading, novel Gram-negative bacterium, Rhizobacter gummiphilus strain NS21.</title>
        <authorList>
            <person name="Tabata M."/>
            <person name="Kasai D."/>
            <person name="Fukuda M."/>
        </authorList>
    </citation>
    <scope>NUCLEOTIDE SEQUENCE [LARGE SCALE GENOMIC DNA]</scope>
    <source>
        <strain evidence="2 3">NS21</strain>
    </source>
</reference>
<dbReference type="Proteomes" id="UP000193427">
    <property type="component" value="Chromosome"/>
</dbReference>
<accession>A0A1W6L6T5</accession>
<dbReference type="InterPro" id="IPR016181">
    <property type="entry name" value="Acyl_CoA_acyltransferase"/>
</dbReference>
<dbReference type="InterPro" id="IPR054597">
    <property type="entry name" value="FeeM_cat"/>
</dbReference>
<dbReference type="SUPFAM" id="SSF55729">
    <property type="entry name" value="Acyl-CoA N-acyltransferases (Nat)"/>
    <property type="match status" value="1"/>
</dbReference>
<evidence type="ECO:0000259" key="1">
    <source>
        <dbReference type="Pfam" id="PF21926"/>
    </source>
</evidence>